<feature type="compositionally biased region" description="Low complexity" evidence="1">
    <location>
        <begin position="197"/>
        <end position="209"/>
    </location>
</feature>
<sequence length="526" mass="54403">MMGEMMEDLEEGYEWSSSGDSSSSGSSSSESSSTEEAEEGVAAPSPRPRTPGYGCSPSPRQTSHPSPAVLAWASKVVAEGGAPAGEEEADAAPRRGGLASLLAPTALPAEDEPAAPTPGVTAGDDAVIEMAAGTPEGAACPPPPADGRRGVPPSPPPRRTTSEGEVTVDPGARTAASSEGEETEGRQRRRRRECRQGRSAGEAAAASAAEEARLTEGKRRKALKARYRRERVRARAMTTAAAAVAPPSSTPPARSSAPALPAAARAPPARSSAPALPAAVRAPPAEHADTAAARWGPGGRPERRLFGGAPLQAGAVGSGRWAWCVACDRPTLHARAHDAELHTRRGPVVRCPVGGCKFSCPAIVEHRLARHLRDRPHKLRGDYRRDRWERTSGGENPSFRALSVGYLRGPADAPASTRTPTTTPATAAHRPASERPAVRPCSVVVERAPPSRRPAQRPSGSERGGDQPVVAIHHPADHPAAPATTPAAPATTPAARTATPAAPATTPAARTGVRRRRDSVPGGVRG</sequence>
<protein>
    <submittedName>
        <fullName evidence="3">Skin secretory protein xP2-like</fullName>
    </submittedName>
</protein>
<evidence type="ECO:0000256" key="1">
    <source>
        <dbReference type="SAM" id="MobiDB-lite"/>
    </source>
</evidence>
<gene>
    <name evidence="3" type="primary">LOC106818946</name>
</gene>
<accession>A0ABM1F3S8</accession>
<keyword evidence="2" id="KW-1185">Reference proteome</keyword>
<proteinExistence type="predicted"/>
<feature type="compositionally biased region" description="Low complexity" evidence="1">
    <location>
        <begin position="479"/>
        <end position="511"/>
    </location>
</feature>
<reference evidence="3" key="1">
    <citation type="submission" date="2025-08" db="UniProtKB">
        <authorList>
            <consortium name="RefSeq"/>
        </authorList>
    </citation>
    <scope>IDENTIFICATION</scope>
</reference>
<dbReference type="GeneID" id="106818946"/>
<organism evidence="2 3">
    <name type="scientific">Priapulus caudatus</name>
    <name type="common">Priapulid worm</name>
    <dbReference type="NCBI Taxonomy" id="37621"/>
    <lineage>
        <taxon>Eukaryota</taxon>
        <taxon>Metazoa</taxon>
        <taxon>Ecdysozoa</taxon>
        <taxon>Scalidophora</taxon>
        <taxon>Priapulida</taxon>
        <taxon>Priapulimorpha</taxon>
        <taxon>Priapulimorphida</taxon>
        <taxon>Priapulidae</taxon>
        <taxon>Priapulus</taxon>
    </lineage>
</organism>
<feature type="compositionally biased region" description="Low complexity" evidence="1">
    <location>
        <begin position="235"/>
        <end position="275"/>
    </location>
</feature>
<feature type="compositionally biased region" description="Low complexity" evidence="1">
    <location>
        <begin position="94"/>
        <end position="108"/>
    </location>
</feature>
<feature type="compositionally biased region" description="Low complexity" evidence="1">
    <location>
        <begin position="14"/>
        <end position="32"/>
    </location>
</feature>
<feature type="region of interest" description="Disordered" evidence="1">
    <location>
        <begin position="1"/>
        <end position="275"/>
    </location>
</feature>
<feature type="region of interest" description="Disordered" evidence="1">
    <location>
        <begin position="408"/>
        <end position="526"/>
    </location>
</feature>
<evidence type="ECO:0000313" key="3">
    <source>
        <dbReference type="RefSeq" id="XP_014679099.1"/>
    </source>
</evidence>
<name>A0ABM1F3S8_PRICU</name>
<evidence type="ECO:0000313" key="2">
    <source>
        <dbReference type="Proteomes" id="UP000695022"/>
    </source>
</evidence>
<feature type="compositionally biased region" description="Acidic residues" evidence="1">
    <location>
        <begin position="1"/>
        <end position="13"/>
    </location>
</feature>
<feature type="compositionally biased region" description="Basic residues" evidence="1">
    <location>
        <begin position="218"/>
        <end position="234"/>
    </location>
</feature>
<dbReference type="Proteomes" id="UP000695022">
    <property type="component" value="Unplaced"/>
</dbReference>
<dbReference type="RefSeq" id="XP_014679099.1">
    <property type="nucleotide sequence ID" value="XM_014823613.1"/>
</dbReference>
<feature type="compositionally biased region" description="Low complexity" evidence="1">
    <location>
        <begin position="410"/>
        <end position="430"/>
    </location>
</feature>